<dbReference type="SUPFAM" id="SSF52540">
    <property type="entry name" value="P-loop containing nucleoside triphosphate hydrolases"/>
    <property type="match status" value="1"/>
</dbReference>
<evidence type="ECO:0000256" key="1">
    <source>
        <dbReference type="ARBA" id="ARBA00022448"/>
    </source>
</evidence>
<feature type="domain" description="ABC transporter" evidence="4">
    <location>
        <begin position="7"/>
        <end position="233"/>
    </location>
</feature>
<dbReference type="SMART" id="SM00382">
    <property type="entry name" value="AAA"/>
    <property type="match status" value="1"/>
</dbReference>
<proteinExistence type="predicted"/>
<dbReference type="PANTHER" id="PTHR42711">
    <property type="entry name" value="ABC TRANSPORTER ATP-BINDING PROTEIN"/>
    <property type="match status" value="1"/>
</dbReference>
<dbReference type="InterPro" id="IPR003439">
    <property type="entry name" value="ABC_transporter-like_ATP-bd"/>
</dbReference>
<accession>A0A7W3FQ04</accession>
<evidence type="ECO:0000259" key="4">
    <source>
        <dbReference type="PROSITE" id="PS50893"/>
    </source>
</evidence>
<reference evidence="5 6" key="1">
    <citation type="submission" date="2020-08" db="EMBL/GenBank/DDBJ databases">
        <title>Stenotrophomonas tumulicola JCM 30961.</title>
        <authorList>
            <person name="Deng Y."/>
        </authorList>
    </citation>
    <scope>NUCLEOTIDE SEQUENCE [LARGE SCALE GENOMIC DNA]</scope>
    <source>
        <strain evidence="5 6">JCM 30961</strain>
    </source>
</reference>
<dbReference type="AlphaFoldDB" id="A0A7W3FQ04"/>
<keyword evidence="2" id="KW-0547">Nucleotide-binding</keyword>
<dbReference type="GO" id="GO:0005524">
    <property type="term" value="F:ATP binding"/>
    <property type="evidence" value="ECO:0007669"/>
    <property type="project" value="UniProtKB-KW"/>
</dbReference>
<evidence type="ECO:0000313" key="5">
    <source>
        <dbReference type="EMBL" id="MBA8683507.1"/>
    </source>
</evidence>
<dbReference type="CDD" id="cd03230">
    <property type="entry name" value="ABC_DR_subfamily_A"/>
    <property type="match status" value="1"/>
</dbReference>
<comment type="caution">
    <text evidence="5">The sequence shown here is derived from an EMBL/GenBank/DDBJ whole genome shotgun (WGS) entry which is preliminary data.</text>
</comment>
<dbReference type="PANTHER" id="PTHR42711:SF17">
    <property type="entry name" value="ABC TRANSPORTER ATP-BINDING PROTEIN"/>
    <property type="match status" value="1"/>
</dbReference>
<keyword evidence="3 5" id="KW-0067">ATP-binding</keyword>
<dbReference type="PROSITE" id="PS00211">
    <property type="entry name" value="ABC_TRANSPORTER_1"/>
    <property type="match status" value="1"/>
</dbReference>
<organism evidence="5 6">
    <name type="scientific">Stenotrophomonas tumulicola</name>
    <dbReference type="NCBI Taxonomy" id="1685415"/>
    <lineage>
        <taxon>Bacteria</taxon>
        <taxon>Pseudomonadati</taxon>
        <taxon>Pseudomonadota</taxon>
        <taxon>Gammaproteobacteria</taxon>
        <taxon>Lysobacterales</taxon>
        <taxon>Lysobacteraceae</taxon>
        <taxon>Stenotrophomonas</taxon>
    </lineage>
</organism>
<keyword evidence="6" id="KW-1185">Reference proteome</keyword>
<dbReference type="EMBL" id="JACGXS010000012">
    <property type="protein sequence ID" value="MBA8683507.1"/>
    <property type="molecule type" value="Genomic_DNA"/>
</dbReference>
<evidence type="ECO:0000313" key="6">
    <source>
        <dbReference type="Proteomes" id="UP000547058"/>
    </source>
</evidence>
<gene>
    <name evidence="5" type="ORF">H4O11_17035</name>
</gene>
<dbReference type="InterPro" id="IPR017871">
    <property type="entry name" value="ABC_transporter-like_CS"/>
</dbReference>
<evidence type="ECO:0000256" key="2">
    <source>
        <dbReference type="ARBA" id="ARBA00022741"/>
    </source>
</evidence>
<sequence length="299" mass="32704">MQTHAPLPLAALHAVQVRYRATQALHGISLQVHPGQVLAVLGRNGAGKSTAIAVMLGLRRADEGHVELLGGDPQSRRQREQVGVMLQSTALPEKLRVGELVDQFRASYPHPRALHDCLALAGVAPLRQRFYGELSGGQQRRVQFAIAMCGRPRLLFLDEPTTGLDIEARQAMWQAIRQLVAEGCGIVLTTHYLEEAEALAGRVIVLEQGRVVADGPLASFRPQLAPRQIRCRSVLSEKEVQRWPGVREVQRSGDHLRLLAEPAEPVVARLLAEDPSLQELDVRGGGLAEAFVELTREAA</sequence>
<dbReference type="GO" id="GO:0016887">
    <property type="term" value="F:ATP hydrolysis activity"/>
    <property type="evidence" value="ECO:0007669"/>
    <property type="project" value="InterPro"/>
</dbReference>
<name>A0A7W3FQ04_9GAMM</name>
<keyword evidence="1" id="KW-0813">Transport</keyword>
<dbReference type="InterPro" id="IPR027417">
    <property type="entry name" value="P-loop_NTPase"/>
</dbReference>
<protein>
    <submittedName>
        <fullName evidence="5">ABC transporter ATP-binding protein</fullName>
    </submittedName>
</protein>
<dbReference type="InterPro" id="IPR050763">
    <property type="entry name" value="ABC_transporter_ATP-binding"/>
</dbReference>
<dbReference type="Proteomes" id="UP000547058">
    <property type="component" value="Unassembled WGS sequence"/>
</dbReference>
<dbReference type="InterPro" id="IPR003593">
    <property type="entry name" value="AAA+_ATPase"/>
</dbReference>
<evidence type="ECO:0000256" key="3">
    <source>
        <dbReference type="ARBA" id="ARBA00022840"/>
    </source>
</evidence>
<dbReference type="Gene3D" id="3.40.50.300">
    <property type="entry name" value="P-loop containing nucleotide triphosphate hydrolases"/>
    <property type="match status" value="1"/>
</dbReference>
<dbReference type="RefSeq" id="WP_182341228.1">
    <property type="nucleotide sequence ID" value="NZ_JACGXS010000012.1"/>
</dbReference>
<dbReference type="Pfam" id="PF00005">
    <property type="entry name" value="ABC_tran"/>
    <property type="match status" value="1"/>
</dbReference>
<dbReference type="PROSITE" id="PS50893">
    <property type="entry name" value="ABC_TRANSPORTER_2"/>
    <property type="match status" value="1"/>
</dbReference>